<feature type="transmembrane region" description="Helical" evidence="6">
    <location>
        <begin position="200"/>
        <end position="220"/>
    </location>
</feature>
<keyword evidence="8" id="KW-1185">Reference proteome</keyword>
<reference evidence="7 8" key="1">
    <citation type="journal article" date="2016" name="Int. J. Syst. Evol. Microbiol.">
        <title>Chitinibacter fontanus sp. nov., isolated from a spring.</title>
        <authorList>
            <person name="Sheu S.Y."/>
            <person name="Li Y.S."/>
            <person name="Young C.C."/>
            <person name="Chen W.M."/>
        </authorList>
    </citation>
    <scope>NUCLEOTIDE SEQUENCE [LARGE SCALE GENOMIC DNA]</scope>
    <source>
        <strain evidence="7 8">STM-7</strain>
    </source>
</reference>
<feature type="transmembrane region" description="Helical" evidence="6">
    <location>
        <begin position="51"/>
        <end position="69"/>
    </location>
</feature>
<dbReference type="EMBL" id="CP058952">
    <property type="protein sequence ID" value="QLI80576.1"/>
    <property type="molecule type" value="Genomic_DNA"/>
</dbReference>
<keyword evidence="2" id="KW-1003">Cell membrane</keyword>
<proteinExistence type="inferred from homology"/>
<sequence length="226" mass="24135">MQYNPAAYGSTALSAERNRVMRNTYFLLALSMLPTAAGAILGISLKFAMSPMMGFIVFMAVSFGAFYAIEKTKESGAGVAILLAWTGFMGLWLSQILQVALKFSNGAELIGVAAVGTAAIFFTLATIATVSKKDFSFMGKFLMIGLVVILLAAVANIFFAIPALSLTISAVAVLLFSGFILYDVSRIVNGGETNYISATLSLYLNIYNLFTSLLNLLMAFSGNSRD</sequence>
<feature type="transmembrane region" description="Helical" evidence="6">
    <location>
        <begin position="141"/>
        <end position="161"/>
    </location>
</feature>
<dbReference type="Pfam" id="PF01027">
    <property type="entry name" value="Bax1-I"/>
    <property type="match status" value="1"/>
</dbReference>
<keyword evidence="4 6" id="KW-1133">Transmembrane helix</keyword>
<dbReference type="Proteomes" id="UP000510822">
    <property type="component" value="Chromosome"/>
</dbReference>
<feature type="transmembrane region" description="Helical" evidence="6">
    <location>
        <begin position="76"/>
        <end position="97"/>
    </location>
</feature>
<dbReference type="RefSeq" id="WP_180307716.1">
    <property type="nucleotide sequence ID" value="NZ_CP058952.1"/>
</dbReference>
<dbReference type="AlphaFoldDB" id="A0A7D5V895"/>
<dbReference type="PANTHER" id="PTHR23291:SF115">
    <property type="entry name" value="MODULATOR OF FTSH PROTEASE YCCA"/>
    <property type="match status" value="1"/>
</dbReference>
<dbReference type="InterPro" id="IPR006214">
    <property type="entry name" value="Bax_inhibitor_1-related"/>
</dbReference>
<comment type="similarity">
    <text evidence="6">Belongs to the BI1 family.</text>
</comment>
<keyword evidence="5 6" id="KW-0472">Membrane</keyword>
<feature type="transmembrane region" description="Helical" evidence="6">
    <location>
        <begin position="25"/>
        <end position="45"/>
    </location>
</feature>
<dbReference type="GO" id="GO:0005886">
    <property type="term" value="C:plasma membrane"/>
    <property type="evidence" value="ECO:0007669"/>
    <property type="project" value="UniProtKB-SubCell"/>
</dbReference>
<evidence type="ECO:0000313" key="8">
    <source>
        <dbReference type="Proteomes" id="UP000510822"/>
    </source>
</evidence>
<evidence type="ECO:0000256" key="4">
    <source>
        <dbReference type="ARBA" id="ARBA00022989"/>
    </source>
</evidence>
<evidence type="ECO:0000256" key="1">
    <source>
        <dbReference type="ARBA" id="ARBA00004651"/>
    </source>
</evidence>
<dbReference type="PANTHER" id="PTHR23291">
    <property type="entry name" value="BAX INHIBITOR-RELATED"/>
    <property type="match status" value="1"/>
</dbReference>
<feature type="transmembrane region" description="Helical" evidence="6">
    <location>
        <begin position="167"/>
        <end position="188"/>
    </location>
</feature>
<evidence type="ECO:0000256" key="6">
    <source>
        <dbReference type="RuleBase" id="RU004379"/>
    </source>
</evidence>
<accession>A0A7D5V895</accession>
<name>A0A7D5V895_9NEIS</name>
<dbReference type="CDD" id="cd10433">
    <property type="entry name" value="YccA_like"/>
    <property type="match status" value="1"/>
</dbReference>
<evidence type="ECO:0000256" key="5">
    <source>
        <dbReference type="ARBA" id="ARBA00023136"/>
    </source>
</evidence>
<organism evidence="7 8">
    <name type="scientific">Chitinibacter fontanus</name>
    <dbReference type="NCBI Taxonomy" id="1737446"/>
    <lineage>
        <taxon>Bacteria</taxon>
        <taxon>Pseudomonadati</taxon>
        <taxon>Pseudomonadota</taxon>
        <taxon>Betaproteobacteria</taxon>
        <taxon>Neisseriales</taxon>
        <taxon>Chitinibacteraceae</taxon>
        <taxon>Chitinibacter</taxon>
    </lineage>
</organism>
<dbReference type="KEGG" id="cfon:HZU75_02965"/>
<comment type="subcellular location">
    <subcellularLocation>
        <location evidence="1">Cell membrane</location>
        <topology evidence="1">Multi-pass membrane protein</topology>
    </subcellularLocation>
</comment>
<feature type="transmembrane region" description="Helical" evidence="6">
    <location>
        <begin position="109"/>
        <end position="129"/>
    </location>
</feature>
<evidence type="ECO:0000256" key="2">
    <source>
        <dbReference type="ARBA" id="ARBA00022475"/>
    </source>
</evidence>
<keyword evidence="3 6" id="KW-0812">Transmembrane</keyword>
<evidence type="ECO:0000256" key="3">
    <source>
        <dbReference type="ARBA" id="ARBA00022692"/>
    </source>
</evidence>
<gene>
    <name evidence="7" type="ORF">HZU75_02965</name>
</gene>
<evidence type="ECO:0000313" key="7">
    <source>
        <dbReference type="EMBL" id="QLI80576.1"/>
    </source>
</evidence>
<protein>
    <submittedName>
        <fullName evidence="7">Bax inhibitor-1/YccA family protein</fullName>
    </submittedName>
</protein>